<dbReference type="PANTHER" id="PTHR12147">
    <property type="entry name" value="METALLOPEPTIDASE M28 FAMILY MEMBER"/>
    <property type="match status" value="1"/>
</dbReference>
<dbReference type="SUPFAM" id="SSF53187">
    <property type="entry name" value="Zn-dependent exopeptidases"/>
    <property type="match status" value="1"/>
</dbReference>
<feature type="transmembrane region" description="Helical" evidence="14">
    <location>
        <begin position="444"/>
        <end position="464"/>
    </location>
</feature>
<keyword evidence="17" id="KW-1185">Reference proteome</keyword>
<keyword evidence="9 13" id="KW-0862">Zinc</keyword>
<comment type="similarity">
    <text evidence="4 13">Belongs to the peptidase M28 family.</text>
</comment>
<evidence type="ECO:0000256" key="3">
    <source>
        <dbReference type="ARBA" id="ARBA00004128"/>
    </source>
</evidence>
<dbReference type="Proteomes" id="UP000070444">
    <property type="component" value="Unassembled WGS sequence"/>
</dbReference>
<feature type="transmembrane region" description="Helical" evidence="14">
    <location>
        <begin position="40"/>
        <end position="61"/>
    </location>
</feature>
<evidence type="ECO:0000256" key="14">
    <source>
        <dbReference type="SAM" id="Phobius"/>
    </source>
</evidence>
<evidence type="ECO:0000313" key="17">
    <source>
        <dbReference type="Proteomes" id="UP000070444"/>
    </source>
</evidence>
<evidence type="ECO:0000256" key="8">
    <source>
        <dbReference type="ARBA" id="ARBA00022801"/>
    </source>
</evidence>
<keyword evidence="13" id="KW-0479">Metal-binding</keyword>
<dbReference type="PANTHER" id="PTHR12147:SF58">
    <property type="entry name" value="VACUOLAR MEMBRANE PROTEASE"/>
    <property type="match status" value="1"/>
</dbReference>
<keyword evidence="14" id="KW-0472">Membrane</keyword>
<evidence type="ECO:0000256" key="7">
    <source>
        <dbReference type="ARBA" id="ARBA00022692"/>
    </source>
</evidence>
<evidence type="ECO:0000256" key="9">
    <source>
        <dbReference type="ARBA" id="ARBA00022833"/>
    </source>
</evidence>
<keyword evidence="12" id="KW-0325">Glycoprotein</keyword>
<name>A0A137P120_CONC2</name>
<dbReference type="GO" id="GO:0008235">
    <property type="term" value="F:metalloexopeptidase activity"/>
    <property type="evidence" value="ECO:0007669"/>
    <property type="project" value="InterPro"/>
</dbReference>
<dbReference type="GO" id="GO:0046872">
    <property type="term" value="F:metal ion binding"/>
    <property type="evidence" value="ECO:0007669"/>
    <property type="project" value="UniProtKB-KW"/>
</dbReference>
<evidence type="ECO:0000256" key="12">
    <source>
        <dbReference type="ARBA" id="ARBA00023180"/>
    </source>
</evidence>
<evidence type="ECO:0000256" key="4">
    <source>
        <dbReference type="ARBA" id="ARBA00010918"/>
    </source>
</evidence>
<keyword evidence="11" id="KW-0482">Metalloprotease</keyword>
<comment type="subcellular location">
    <subcellularLocation>
        <location evidence="3">Vacuole membrane</location>
        <topology evidence="3">Multi-pass membrane protein</topology>
    </subcellularLocation>
</comment>
<evidence type="ECO:0000256" key="11">
    <source>
        <dbReference type="ARBA" id="ARBA00023049"/>
    </source>
</evidence>
<feature type="transmembrane region" description="Helical" evidence="14">
    <location>
        <begin position="415"/>
        <end position="432"/>
    </location>
</feature>
<dbReference type="EC" id="3.4.-.-" evidence="13"/>
<dbReference type="GO" id="GO:0006508">
    <property type="term" value="P:proteolysis"/>
    <property type="evidence" value="ECO:0007669"/>
    <property type="project" value="UniProtKB-KW"/>
</dbReference>
<reference evidence="16 17" key="1">
    <citation type="journal article" date="2015" name="Genome Biol. Evol.">
        <title>Phylogenomic analyses indicate that early fungi evolved digesting cell walls of algal ancestors of land plants.</title>
        <authorList>
            <person name="Chang Y."/>
            <person name="Wang S."/>
            <person name="Sekimoto S."/>
            <person name="Aerts A.L."/>
            <person name="Choi C."/>
            <person name="Clum A."/>
            <person name="LaButti K.M."/>
            <person name="Lindquist E.A."/>
            <person name="Yee Ngan C."/>
            <person name="Ohm R.A."/>
            <person name="Salamov A.A."/>
            <person name="Grigoriev I.V."/>
            <person name="Spatafora J.W."/>
            <person name="Berbee M.L."/>
        </authorList>
    </citation>
    <scope>NUCLEOTIDE SEQUENCE [LARGE SCALE GENOMIC DNA]</scope>
    <source>
        <strain evidence="16 17">NRRL 28638</strain>
    </source>
</reference>
<evidence type="ECO:0000256" key="5">
    <source>
        <dbReference type="ARBA" id="ARBA00022554"/>
    </source>
</evidence>
<keyword evidence="5" id="KW-0926">Vacuole</keyword>
<feature type="domain" description="Peptidase M28" evidence="15">
    <location>
        <begin position="158"/>
        <end position="329"/>
    </location>
</feature>
<evidence type="ECO:0000259" key="15">
    <source>
        <dbReference type="Pfam" id="PF04389"/>
    </source>
</evidence>
<evidence type="ECO:0000256" key="6">
    <source>
        <dbReference type="ARBA" id="ARBA00022670"/>
    </source>
</evidence>
<evidence type="ECO:0000256" key="13">
    <source>
        <dbReference type="RuleBase" id="RU361240"/>
    </source>
</evidence>
<sequence length="619" mass="69213">MTALLMKNSSKINNNEFKKLENYNYSNTNVNKASNFITNYYYLTFYLLTILLLHYVSISSLNLKPQSPSSKLVNKGEFNANRAQVHLDTIASLPHGFNNLNNSRIFEYLLDQVKILEKQGENRLEYVIDDDKELSIPQHQVGLNNWLGSFATYYPTSNLVVKVKGENSNGKALLLSAHYDSRPLSNGATDAGVGVAKGFDVIVNFNNAEETFLLGARSFAMNKWYKNTHYFINLEGSGAGGKPLLFQSTNLRLTQALTSGHSHVNPIGNDLFNLRLLPSATDYQIYEKDLKLKGVDLAMYRNRALYHTLRDNVEFAPLETTGYMGEMVLGGIRNLESVEEAIVSLRMELCISILPSNPSLYNSNQFTSLPLSKQILDLSKISKITFIFIVILMGLGLPLLLAIHQGPPTGASPYLPYLICLFTTSLTFLPSGPTLLPLRNTKKLSVILGVLILSIYLISALTLFPQSFGINNTFIKLRVSSEVDKIINDVGLEPTEVVRGIKGGRSTFDVIRLDTGLPKELPDYDDVKYGMKVVNSTTTKNISEKEVTLNFNTPESKICYLQFVTPVDHLSVSHLTQEFKSMTDPNSVTSLTSAIRLFRNNPELPWKLKFISNTEELKI</sequence>
<dbReference type="Pfam" id="PF04389">
    <property type="entry name" value="Peptidase_M28"/>
    <property type="match status" value="1"/>
</dbReference>
<dbReference type="InterPro" id="IPR007484">
    <property type="entry name" value="Peptidase_M28"/>
</dbReference>
<evidence type="ECO:0000256" key="2">
    <source>
        <dbReference type="ARBA" id="ARBA00003273"/>
    </source>
</evidence>
<dbReference type="InterPro" id="IPR045175">
    <property type="entry name" value="M28_fam"/>
</dbReference>
<keyword evidence="8 13" id="KW-0378">Hydrolase</keyword>
<keyword evidence="10 14" id="KW-1133">Transmembrane helix</keyword>
<accession>A0A137P120</accession>
<organism evidence="16 17">
    <name type="scientific">Conidiobolus coronatus (strain ATCC 28846 / CBS 209.66 / NRRL 28638)</name>
    <name type="common">Delacroixia coronata</name>
    <dbReference type="NCBI Taxonomy" id="796925"/>
    <lineage>
        <taxon>Eukaryota</taxon>
        <taxon>Fungi</taxon>
        <taxon>Fungi incertae sedis</taxon>
        <taxon>Zoopagomycota</taxon>
        <taxon>Entomophthoromycotina</taxon>
        <taxon>Entomophthoromycetes</taxon>
        <taxon>Entomophthorales</taxon>
        <taxon>Ancylistaceae</taxon>
        <taxon>Conidiobolus</taxon>
    </lineage>
</organism>
<comment type="function">
    <text evidence="2">May be involved in vacuolar sorting and osmoregulation.</text>
</comment>
<proteinExistence type="inferred from homology"/>
<evidence type="ECO:0000313" key="16">
    <source>
        <dbReference type="EMBL" id="KXN68747.1"/>
    </source>
</evidence>
<dbReference type="STRING" id="796925.A0A137P120"/>
<comment type="cofactor">
    <cofactor evidence="1">
        <name>Zn(2+)</name>
        <dbReference type="ChEBI" id="CHEBI:29105"/>
    </cofactor>
</comment>
<evidence type="ECO:0000256" key="1">
    <source>
        <dbReference type="ARBA" id="ARBA00001947"/>
    </source>
</evidence>
<keyword evidence="6 13" id="KW-0645">Protease</keyword>
<dbReference type="AlphaFoldDB" id="A0A137P120"/>
<evidence type="ECO:0000256" key="10">
    <source>
        <dbReference type="ARBA" id="ARBA00022989"/>
    </source>
</evidence>
<dbReference type="OrthoDB" id="76293at2759"/>
<dbReference type="Gene3D" id="3.40.630.10">
    <property type="entry name" value="Zn peptidases"/>
    <property type="match status" value="1"/>
</dbReference>
<gene>
    <name evidence="16" type="ORF">CONCODRAFT_72014</name>
</gene>
<keyword evidence="7 14" id="KW-0812">Transmembrane</keyword>
<protein>
    <recommendedName>
        <fullName evidence="13">Peptide hydrolase</fullName>
        <ecNumber evidence="13">3.4.-.-</ecNumber>
    </recommendedName>
</protein>
<dbReference type="EMBL" id="KQ964562">
    <property type="protein sequence ID" value="KXN68747.1"/>
    <property type="molecule type" value="Genomic_DNA"/>
</dbReference>
<dbReference type="GO" id="GO:0005774">
    <property type="term" value="C:vacuolar membrane"/>
    <property type="evidence" value="ECO:0007669"/>
    <property type="project" value="UniProtKB-SubCell"/>
</dbReference>
<feature type="transmembrane region" description="Helical" evidence="14">
    <location>
        <begin position="384"/>
        <end position="403"/>
    </location>
</feature>